<comment type="similarity">
    <text evidence="1 2">Belongs to the polypeptide deformylase family.</text>
</comment>
<feature type="active site" evidence="2">
    <location>
        <position position="135"/>
    </location>
</feature>
<protein>
    <recommendedName>
        <fullName evidence="2">Peptide deformylase</fullName>
        <shortName evidence="2">PDF</shortName>
        <ecNumber evidence="2">3.5.1.88</ecNumber>
    </recommendedName>
    <alternativeName>
        <fullName evidence="2">Polypeptide deformylase</fullName>
    </alternativeName>
</protein>
<dbReference type="InterPro" id="IPR036821">
    <property type="entry name" value="Peptide_deformylase_sf"/>
</dbReference>
<dbReference type="PANTHER" id="PTHR10458">
    <property type="entry name" value="PEPTIDE DEFORMYLASE"/>
    <property type="match status" value="1"/>
</dbReference>
<dbReference type="GO" id="GO:0042586">
    <property type="term" value="F:peptide deformylase activity"/>
    <property type="evidence" value="ECO:0007669"/>
    <property type="project" value="UniProtKB-UniRule"/>
</dbReference>
<dbReference type="Gene3D" id="3.90.45.10">
    <property type="entry name" value="Peptide deformylase"/>
    <property type="match status" value="1"/>
</dbReference>
<dbReference type="EMBL" id="CADCTV010000005">
    <property type="protein sequence ID" value="CAA9294228.1"/>
    <property type="molecule type" value="Genomic_DNA"/>
</dbReference>
<dbReference type="Pfam" id="PF01327">
    <property type="entry name" value="Pep_deformylase"/>
    <property type="match status" value="1"/>
</dbReference>
<sequence length="166" mass="18145">MPVLKIETLGAEVLRLRAEEVPVPGPELDRLVQDMFETMYDARGIGLAAPQVGLGMRLIVVDVDEEGARKMALIDPRIVESGGATERVEEGCLSIPGVTGSVDRPATCVVEGLDTQGNPVRIDAEGMMARCLQHEIDHLDGVLFIDRLSPIKRSMLVKKYRKLSKP</sequence>
<keyword evidence="2 3" id="KW-0378">Hydrolase</keyword>
<feature type="binding site" evidence="2">
    <location>
        <position position="92"/>
    </location>
    <ligand>
        <name>Fe cation</name>
        <dbReference type="ChEBI" id="CHEBI:24875"/>
    </ligand>
</feature>
<evidence type="ECO:0000313" key="3">
    <source>
        <dbReference type="EMBL" id="CAA9294228.1"/>
    </source>
</evidence>
<dbReference type="AlphaFoldDB" id="A0A6J4K2K9"/>
<keyword evidence="2" id="KW-0479">Metal-binding</keyword>
<keyword evidence="2" id="KW-0648">Protein biosynthesis</keyword>
<comment type="cofactor">
    <cofactor evidence="2">
        <name>Fe(2+)</name>
        <dbReference type="ChEBI" id="CHEBI:29033"/>
    </cofactor>
    <text evidence="2">Binds 1 Fe(2+) ion.</text>
</comment>
<dbReference type="CDD" id="cd00487">
    <property type="entry name" value="Pep_deformylase"/>
    <property type="match status" value="1"/>
</dbReference>
<name>A0A6J4K2K9_9BACT</name>
<comment type="function">
    <text evidence="2">Removes the formyl group from the N-terminal Met of newly synthesized proteins. Requires at least a dipeptide for an efficient rate of reaction. N-terminal L-methionine is a prerequisite for activity but the enzyme has broad specificity at other positions.</text>
</comment>
<accession>A0A6J4K2K9</accession>
<dbReference type="HAMAP" id="MF_00163">
    <property type="entry name" value="Pep_deformylase"/>
    <property type="match status" value="1"/>
</dbReference>
<dbReference type="GO" id="GO:0046872">
    <property type="term" value="F:metal ion binding"/>
    <property type="evidence" value="ECO:0007669"/>
    <property type="project" value="UniProtKB-KW"/>
</dbReference>
<evidence type="ECO:0000256" key="2">
    <source>
        <dbReference type="HAMAP-Rule" id="MF_00163"/>
    </source>
</evidence>
<reference evidence="3" key="1">
    <citation type="submission" date="2020-02" db="EMBL/GenBank/DDBJ databases">
        <authorList>
            <person name="Meier V. D."/>
        </authorList>
    </citation>
    <scope>NUCLEOTIDE SEQUENCE</scope>
    <source>
        <strain evidence="3">AVDCRST_MAG89</strain>
    </source>
</reference>
<dbReference type="PIRSF" id="PIRSF004749">
    <property type="entry name" value="Pep_def"/>
    <property type="match status" value="1"/>
</dbReference>
<evidence type="ECO:0000256" key="1">
    <source>
        <dbReference type="ARBA" id="ARBA00010759"/>
    </source>
</evidence>
<proteinExistence type="inferred from homology"/>
<dbReference type="EC" id="3.5.1.88" evidence="2"/>
<dbReference type="PANTHER" id="PTHR10458:SF22">
    <property type="entry name" value="PEPTIDE DEFORMYLASE"/>
    <property type="match status" value="1"/>
</dbReference>
<keyword evidence="2" id="KW-0408">Iron</keyword>
<dbReference type="SUPFAM" id="SSF56420">
    <property type="entry name" value="Peptide deformylase"/>
    <property type="match status" value="1"/>
</dbReference>
<dbReference type="GO" id="GO:0006412">
    <property type="term" value="P:translation"/>
    <property type="evidence" value="ECO:0007669"/>
    <property type="project" value="UniProtKB-UniRule"/>
</dbReference>
<organism evidence="3">
    <name type="scientific">uncultured Gemmatimonadota bacterium</name>
    <dbReference type="NCBI Taxonomy" id="203437"/>
    <lineage>
        <taxon>Bacteria</taxon>
        <taxon>Pseudomonadati</taxon>
        <taxon>Gemmatimonadota</taxon>
        <taxon>environmental samples</taxon>
    </lineage>
</organism>
<dbReference type="NCBIfam" id="NF001159">
    <property type="entry name" value="PRK00150.1-3"/>
    <property type="match status" value="1"/>
</dbReference>
<dbReference type="NCBIfam" id="TIGR00079">
    <property type="entry name" value="pept_deformyl"/>
    <property type="match status" value="1"/>
</dbReference>
<feature type="binding site" evidence="2">
    <location>
        <position position="138"/>
    </location>
    <ligand>
        <name>Fe cation</name>
        <dbReference type="ChEBI" id="CHEBI:24875"/>
    </ligand>
</feature>
<gene>
    <name evidence="2" type="primary">def</name>
    <name evidence="3" type="ORF">AVDCRST_MAG89-27</name>
</gene>
<comment type="catalytic activity">
    <reaction evidence="2">
        <text>N-terminal N-formyl-L-methionyl-[peptide] + H2O = N-terminal L-methionyl-[peptide] + formate</text>
        <dbReference type="Rhea" id="RHEA:24420"/>
        <dbReference type="Rhea" id="RHEA-COMP:10639"/>
        <dbReference type="Rhea" id="RHEA-COMP:10640"/>
        <dbReference type="ChEBI" id="CHEBI:15377"/>
        <dbReference type="ChEBI" id="CHEBI:15740"/>
        <dbReference type="ChEBI" id="CHEBI:49298"/>
        <dbReference type="ChEBI" id="CHEBI:64731"/>
        <dbReference type="EC" id="3.5.1.88"/>
    </reaction>
</comment>
<dbReference type="InterPro" id="IPR023635">
    <property type="entry name" value="Peptide_deformylase"/>
</dbReference>
<feature type="binding site" evidence="2">
    <location>
        <position position="134"/>
    </location>
    <ligand>
        <name>Fe cation</name>
        <dbReference type="ChEBI" id="CHEBI:24875"/>
    </ligand>
</feature>
<dbReference type="PRINTS" id="PR01576">
    <property type="entry name" value="PDEFORMYLASE"/>
</dbReference>